<dbReference type="InterPro" id="IPR000089">
    <property type="entry name" value="Biotin_lipoyl"/>
</dbReference>
<evidence type="ECO:0000259" key="1">
    <source>
        <dbReference type="PROSITE" id="PS50968"/>
    </source>
</evidence>
<accession>A0A382ZJQ2</accession>
<dbReference type="PROSITE" id="PS50968">
    <property type="entry name" value="BIOTINYL_LIPOYL"/>
    <property type="match status" value="1"/>
</dbReference>
<evidence type="ECO:0000313" key="2">
    <source>
        <dbReference type="EMBL" id="SVD95510.1"/>
    </source>
</evidence>
<dbReference type="PANTHER" id="PTHR11715:SF3">
    <property type="entry name" value="GLYCINE CLEAVAGE SYSTEM H PROTEIN-RELATED"/>
    <property type="match status" value="1"/>
</dbReference>
<dbReference type="InterPro" id="IPR033753">
    <property type="entry name" value="GCV_H/Fam206"/>
</dbReference>
<dbReference type="Gene3D" id="2.40.50.100">
    <property type="match status" value="1"/>
</dbReference>
<dbReference type="GO" id="GO:0019464">
    <property type="term" value="P:glycine decarboxylation via glycine cleavage system"/>
    <property type="evidence" value="ECO:0007669"/>
    <property type="project" value="InterPro"/>
</dbReference>
<sequence length="150" mass="16943">MRNQSKGIDFRFPEHLHFEKTNHTWSLAESNSRIVIGMDPLGLASLGELAYLSIDEVETMVREGQSMGVLEAAKMTGEIIAPVSGKIVERNQEALEDPFQVNKDPYGKGWLALIETESWEEDSKKLVTGAKVAEWSASEMERYRQQGWID</sequence>
<dbReference type="EMBL" id="UINC01184338">
    <property type="protein sequence ID" value="SVD95510.1"/>
    <property type="molecule type" value="Genomic_DNA"/>
</dbReference>
<dbReference type="Pfam" id="PF01597">
    <property type="entry name" value="GCV_H"/>
    <property type="match status" value="1"/>
</dbReference>
<dbReference type="GO" id="GO:0005737">
    <property type="term" value="C:cytoplasm"/>
    <property type="evidence" value="ECO:0007669"/>
    <property type="project" value="TreeGrafter"/>
</dbReference>
<dbReference type="PANTHER" id="PTHR11715">
    <property type="entry name" value="GLYCINE CLEAVAGE SYSTEM H PROTEIN"/>
    <property type="match status" value="1"/>
</dbReference>
<dbReference type="GO" id="GO:0009249">
    <property type="term" value="P:protein lipoylation"/>
    <property type="evidence" value="ECO:0007669"/>
    <property type="project" value="TreeGrafter"/>
</dbReference>
<proteinExistence type="predicted"/>
<reference evidence="2" key="1">
    <citation type="submission" date="2018-05" db="EMBL/GenBank/DDBJ databases">
        <authorList>
            <person name="Lanie J.A."/>
            <person name="Ng W.-L."/>
            <person name="Kazmierczak K.M."/>
            <person name="Andrzejewski T.M."/>
            <person name="Davidsen T.M."/>
            <person name="Wayne K.J."/>
            <person name="Tettelin H."/>
            <person name="Glass J.I."/>
            <person name="Rusch D."/>
            <person name="Podicherti R."/>
            <person name="Tsui H.-C.T."/>
            <person name="Winkler M.E."/>
        </authorList>
    </citation>
    <scope>NUCLEOTIDE SEQUENCE</scope>
</reference>
<dbReference type="SUPFAM" id="SSF51230">
    <property type="entry name" value="Single hybrid motif"/>
    <property type="match status" value="1"/>
</dbReference>
<dbReference type="InterPro" id="IPR002930">
    <property type="entry name" value="GCV_H"/>
</dbReference>
<dbReference type="AlphaFoldDB" id="A0A382ZJQ2"/>
<protein>
    <recommendedName>
        <fullName evidence="1">Lipoyl-binding domain-containing protein</fullName>
    </recommendedName>
</protein>
<gene>
    <name evidence="2" type="ORF">METZ01_LOCUS448364</name>
</gene>
<dbReference type="GO" id="GO:0005960">
    <property type="term" value="C:glycine cleavage complex"/>
    <property type="evidence" value="ECO:0007669"/>
    <property type="project" value="InterPro"/>
</dbReference>
<name>A0A382ZJQ2_9ZZZZ</name>
<organism evidence="2">
    <name type="scientific">marine metagenome</name>
    <dbReference type="NCBI Taxonomy" id="408172"/>
    <lineage>
        <taxon>unclassified sequences</taxon>
        <taxon>metagenomes</taxon>
        <taxon>ecological metagenomes</taxon>
    </lineage>
</organism>
<dbReference type="CDD" id="cd06848">
    <property type="entry name" value="GCS_H"/>
    <property type="match status" value="1"/>
</dbReference>
<feature type="domain" description="Lipoyl-binding" evidence="1">
    <location>
        <begin position="33"/>
        <end position="115"/>
    </location>
</feature>
<dbReference type="InterPro" id="IPR011053">
    <property type="entry name" value="Single_hybrid_motif"/>
</dbReference>